<name>A0A9N9X093_9DIPT</name>
<keyword evidence="2" id="KW-0175">Coiled coil</keyword>
<organism evidence="4 5">
    <name type="scientific">Chironomus riparius</name>
    <dbReference type="NCBI Taxonomy" id="315576"/>
    <lineage>
        <taxon>Eukaryota</taxon>
        <taxon>Metazoa</taxon>
        <taxon>Ecdysozoa</taxon>
        <taxon>Arthropoda</taxon>
        <taxon>Hexapoda</taxon>
        <taxon>Insecta</taxon>
        <taxon>Pterygota</taxon>
        <taxon>Neoptera</taxon>
        <taxon>Endopterygota</taxon>
        <taxon>Diptera</taxon>
        <taxon>Nematocera</taxon>
        <taxon>Chironomoidea</taxon>
        <taxon>Chironomidae</taxon>
        <taxon>Chironominae</taxon>
        <taxon>Chironomus</taxon>
    </lineage>
</organism>
<sequence>MMKYLLYISCLLTYCDPTSLRNIECNYEFKQYTSIGFIFNCQVNTDPQITSRSSSAVTLIHSRGAEVNDRVIGFYIYEKIVNYFPKGLEKLFKNLKAIFIGSCKLKEVTQVDLKPFPKLAYLQLSLNLIEVIEPGLFDFNLELQLINFASNNILHVDSNVFDNLPKLTYLWFHGVPCYDNIIADPKSPQEIIQWLKSVCKDPEFLALSRKFEDFEDEIKGLNFDNFEVRFSSFTNEVRGLKFFGTSYFNHRLVALKHSYKASTLSTSEGPLEIHSKAKIEPTSSTVLRGSKSCENCCKIDENLDLSFKFGNLSLAINYLKSSQVEVVDSLNEIKMTVNSQGIKLDDLQESQNILKTSVDTQNSINDLKSSQNALQSLQNDTKITLDALKTSQISLKSLQNQLKASQNEVLSSLEDTKTSMSDIETSVNSIKASQNEAKSSLNKLRTSQNGIENSLTKMSENEDFEESLKKIDEKLESLDVKFGEKLKENNEKLEEIKLELASTRQKMSINFDEKIKGIEKRLSKKFEDILEEQLGKVLDEKFAMLLNA</sequence>
<dbReference type="EMBL" id="OU895880">
    <property type="protein sequence ID" value="CAG9810766.1"/>
    <property type="molecule type" value="Genomic_DNA"/>
</dbReference>
<protein>
    <submittedName>
        <fullName evidence="4">Uncharacterized protein</fullName>
    </submittedName>
</protein>
<dbReference type="AlphaFoldDB" id="A0A9N9X093"/>
<dbReference type="Pfam" id="PF13855">
    <property type="entry name" value="LRR_8"/>
    <property type="match status" value="1"/>
</dbReference>
<gene>
    <name evidence="4" type="ORF">CHIRRI_LOCUS13579</name>
</gene>
<evidence type="ECO:0000313" key="4">
    <source>
        <dbReference type="EMBL" id="CAG9810766.1"/>
    </source>
</evidence>
<dbReference type="OrthoDB" id="676979at2759"/>
<dbReference type="InterPro" id="IPR050328">
    <property type="entry name" value="Dev_Immune_Receptor"/>
</dbReference>
<reference evidence="4" key="1">
    <citation type="submission" date="2022-01" db="EMBL/GenBank/DDBJ databases">
        <authorList>
            <person name="King R."/>
        </authorList>
    </citation>
    <scope>NUCLEOTIDE SEQUENCE</scope>
</reference>
<dbReference type="PANTHER" id="PTHR24373:SF275">
    <property type="entry name" value="TIR DOMAIN-CONTAINING PROTEIN"/>
    <property type="match status" value="1"/>
</dbReference>
<evidence type="ECO:0000313" key="5">
    <source>
        <dbReference type="Proteomes" id="UP001153620"/>
    </source>
</evidence>
<dbReference type="Gene3D" id="3.80.10.10">
    <property type="entry name" value="Ribonuclease Inhibitor"/>
    <property type="match status" value="1"/>
</dbReference>
<feature type="coiled-coil region" evidence="2">
    <location>
        <begin position="461"/>
        <end position="506"/>
    </location>
</feature>
<keyword evidence="5" id="KW-1185">Reference proteome</keyword>
<dbReference type="Proteomes" id="UP001153620">
    <property type="component" value="Chromosome 4"/>
</dbReference>
<accession>A0A9N9X093</accession>
<reference evidence="4" key="2">
    <citation type="submission" date="2022-10" db="EMBL/GenBank/DDBJ databases">
        <authorList>
            <consortium name="ENA_rothamsted_submissions"/>
            <consortium name="culmorum"/>
            <person name="King R."/>
        </authorList>
    </citation>
    <scope>NUCLEOTIDE SEQUENCE</scope>
</reference>
<evidence type="ECO:0000256" key="3">
    <source>
        <dbReference type="SAM" id="SignalP"/>
    </source>
</evidence>
<feature type="signal peptide" evidence="3">
    <location>
        <begin position="1"/>
        <end position="20"/>
    </location>
</feature>
<dbReference type="PANTHER" id="PTHR24373">
    <property type="entry name" value="SLIT RELATED LEUCINE-RICH REPEAT NEURONAL PROTEIN"/>
    <property type="match status" value="1"/>
</dbReference>
<feature type="chain" id="PRO_5040445150" evidence="3">
    <location>
        <begin position="21"/>
        <end position="548"/>
    </location>
</feature>
<proteinExistence type="predicted"/>
<dbReference type="SUPFAM" id="SSF52058">
    <property type="entry name" value="L domain-like"/>
    <property type="match status" value="1"/>
</dbReference>
<dbReference type="InterPro" id="IPR001611">
    <property type="entry name" value="Leu-rich_rpt"/>
</dbReference>
<evidence type="ECO:0000256" key="1">
    <source>
        <dbReference type="ARBA" id="ARBA00022729"/>
    </source>
</evidence>
<evidence type="ECO:0000256" key="2">
    <source>
        <dbReference type="SAM" id="Coils"/>
    </source>
</evidence>
<dbReference type="InterPro" id="IPR032675">
    <property type="entry name" value="LRR_dom_sf"/>
</dbReference>
<feature type="coiled-coil region" evidence="2">
    <location>
        <begin position="388"/>
        <end position="415"/>
    </location>
</feature>
<keyword evidence="1 3" id="KW-0732">Signal</keyword>